<evidence type="ECO:0000313" key="3">
    <source>
        <dbReference type="EMBL" id="SPZ91911.1"/>
    </source>
</evidence>
<reference evidence="4 6" key="2">
    <citation type="submission" date="2019-10" db="EMBL/GenBank/DDBJ databases">
        <authorList>
            <person name="Karimi E."/>
        </authorList>
    </citation>
    <scope>NUCLEOTIDE SEQUENCE [LARGE SCALE GENOMIC DNA]</scope>
    <source>
        <strain evidence="4">Sphingobacterium sp. 8BC</strain>
    </source>
</reference>
<dbReference type="RefSeq" id="WP_167450446.1">
    <property type="nucleotide sequence ID" value="NZ_CP068086.1"/>
</dbReference>
<keyword evidence="7" id="KW-1185">Reference proteome</keyword>
<dbReference type="EMBL" id="CABWMV010000006">
    <property type="protein sequence ID" value="VXC50094.1"/>
    <property type="molecule type" value="Genomic_DNA"/>
</dbReference>
<dbReference type="EMBL" id="UAUU01000011">
    <property type="protein sequence ID" value="SPZ91911.1"/>
    <property type="molecule type" value="Genomic_DNA"/>
</dbReference>
<accession>A0A2X2JIS1</accession>
<name>A0A2X2JIS1_SPHMU</name>
<reference evidence="2 7" key="3">
    <citation type="submission" date="2021-01" db="EMBL/GenBank/DDBJ databases">
        <title>FDA dAtabase for Regulatory Grade micrObial Sequences (FDA-ARGOS): Supporting development and validation of Infectious Disease Dx tests.</title>
        <authorList>
            <person name="Sproer C."/>
            <person name="Gronow S."/>
            <person name="Severitt S."/>
            <person name="Schroder I."/>
            <person name="Tallon L."/>
            <person name="Sadzewicz L."/>
            <person name="Zhao X."/>
            <person name="Boylan J."/>
            <person name="Ott S."/>
            <person name="Bowen H."/>
            <person name="Vavikolanu K."/>
            <person name="Mehta A."/>
            <person name="Aluvathingal J."/>
            <person name="Nadendla S."/>
            <person name="Lowell S."/>
            <person name="Myers T."/>
            <person name="Yan Y."/>
            <person name="Sichtig H."/>
        </authorList>
    </citation>
    <scope>NUCLEOTIDE SEQUENCE [LARGE SCALE GENOMIC DNA]</scope>
    <source>
        <strain evidence="2 7">FDAARGOS_1141</strain>
    </source>
</reference>
<evidence type="ECO:0000313" key="7">
    <source>
        <dbReference type="Proteomes" id="UP000595498"/>
    </source>
</evidence>
<evidence type="ECO:0000313" key="5">
    <source>
        <dbReference type="Proteomes" id="UP000251241"/>
    </source>
</evidence>
<dbReference type="AlphaFoldDB" id="A0A2X2JIS1"/>
<dbReference type="Proteomes" id="UP000432350">
    <property type="component" value="Unassembled WGS sequence"/>
</dbReference>
<accession>A0A653Z785</accession>
<evidence type="ECO:0000313" key="2">
    <source>
        <dbReference type="EMBL" id="QQT54116.1"/>
    </source>
</evidence>
<organism evidence="3 5">
    <name type="scientific">Sphingobacterium multivorum</name>
    <dbReference type="NCBI Taxonomy" id="28454"/>
    <lineage>
        <taxon>Bacteria</taxon>
        <taxon>Pseudomonadati</taxon>
        <taxon>Bacteroidota</taxon>
        <taxon>Sphingobacteriia</taxon>
        <taxon>Sphingobacteriales</taxon>
        <taxon>Sphingobacteriaceae</taxon>
        <taxon>Sphingobacterium</taxon>
    </lineage>
</organism>
<dbReference type="Proteomes" id="UP000251241">
    <property type="component" value="Unassembled WGS sequence"/>
</dbReference>
<evidence type="ECO:0000313" key="6">
    <source>
        <dbReference type="Proteomes" id="UP000432350"/>
    </source>
</evidence>
<sequence length="53" mass="5953">MNTATLANEDLEEVKFASFNGPDDDDDDFDDDFDLPEIDSIGGLDDFDDDDEF</sequence>
<gene>
    <name evidence="2" type="ORF">I6I98_02320</name>
    <name evidence="3" type="ORF">NCTC11343_03957</name>
    <name evidence="4" type="ORF">SPHINGO8BC_140046</name>
</gene>
<dbReference type="GeneID" id="88832894"/>
<feature type="region of interest" description="Disordered" evidence="1">
    <location>
        <begin position="16"/>
        <end position="53"/>
    </location>
</feature>
<proteinExistence type="predicted"/>
<dbReference type="EMBL" id="CP068224">
    <property type="protein sequence ID" value="QQT54116.1"/>
    <property type="molecule type" value="Genomic_DNA"/>
</dbReference>
<feature type="compositionally biased region" description="Acidic residues" evidence="1">
    <location>
        <begin position="22"/>
        <end position="37"/>
    </location>
</feature>
<protein>
    <submittedName>
        <fullName evidence="3">Uncharacterized protein</fullName>
    </submittedName>
</protein>
<dbReference type="Proteomes" id="UP000595498">
    <property type="component" value="Chromosome"/>
</dbReference>
<reference evidence="3 5" key="1">
    <citation type="submission" date="2018-06" db="EMBL/GenBank/DDBJ databases">
        <authorList>
            <consortium name="Pathogen Informatics"/>
            <person name="Doyle S."/>
        </authorList>
    </citation>
    <scope>NUCLEOTIDE SEQUENCE [LARGE SCALE GENOMIC DNA]</scope>
    <source>
        <strain evidence="3 5">NCTC11343</strain>
    </source>
</reference>
<evidence type="ECO:0000313" key="4">
    <source>
        <dbReference type="EMBL" id="VXC50094.1"/>
    </source>
</evidence>
<evidence type="ECO:0000256" key="1">
    <source>
        <dbReference type="SAM" id="MobiDB-lite"/>
    </source>
</evidence>